<feature type="region of interest" description="Disordered" evidence="9">
    <location>
        <begin position="258"/>
        <end position="279"/>
    </location>
</feature>
<evidence type="ECO:0000256" key="8">
    <source>
        <dbReference type="PROSITE-ProRule" id="PRU00169"/>
    </source>
</evidence>
<dbReference type="Proteomes" id="UP001530293">
    <property type="component" value="Unassembled WGS sequence"/>
</dbReference>
<dbReference type="PROSITE" id="PS51381">
    <property type="entry name" value="C2_B9"/>
    <property type="match status" value="1"/>
</dbReference>
<evidence type="ECO:0000313" key="12">
    <source>
        <dbReference type="Proteomes" id="UP001530293"/>
    </source>
</evidence>
<evidence type="ECO:0000256" key="1">
    <source>
        <dbReference type="ARBA" id="ARBA00004120"/>
    </source>
</evidence>
<evidence type="ECO:0000256" key="2">
    <source>
        <dbReference type="ARBA" id="ARBA00022490"/>
    </source>
</evidence>
<feature type="domain" description="Response regulatory" evidence="10">
    <location>
        <begin position="141"/>
        <end position="399"/>
    </location>
</feature>
<evidence type="ECO:0000313" key="11">
    <source>
        <dbReference type="EMBL" id="KAL3761753.1"/>
    </source>
</evidence>
<dbReference type="PANTHER" id="PTHR12968">
    <property type="entry name" value="B9 DOMAIN-CONTAINING"/>
    <property type="match status" value="1"/>
</dbReference>
<feature type="modified residue" description="4-aspartylphosphate" evidence="8">
    <location>
        <position position="232"/>
    </location>
</feature>
<feature type="compositionally biased region" description="Low complexity" evidence="9">
    <location>
        <begin position="554"/>
        <end position="570"/>
    </location>
</feature>
<dbReference type="SUPFAM" id="SSF52172">
    <property type="entry name" value="CheY-like"/>
    <property type="match status" value="2"/>
</dbReference>
<dbReference type="PROSITE" id="PS50110">
    <property type="entry name" value="RESPONSE_REGULATORY"/>
    <property type="match status" value="1"/>
</dbReference>
<dbReference type="GO" id="GO:0005929">
    <property type="term" value="C:cilium"/>
    <property type="evidence" value="ECO:0007669"/>
    <property type="project" value="UniProtKB-ARBA"/>
</dbReference>
<evidence type="ECO:0000256" key="7">
    <source>
        <dbReference type="ARBA" id="ARBA00039274"/>
    </source>
</evidence>
<dbReference type="Pfam" id="PF00072">
    <property type="entry name" value="Response_reg"/>
    <property type="match status" value="1"/>
</dbReference>
<keyword evidence="8" id="KW-0597">Phosphoprotein</keyword>
<accession>A0ABD3MFU6</accession>
<evidence type="ECO:0000256" key="3">
    <source>
        <dbReference type="ARBA" id="ARBA00022794"/>
    </source>
</evidence>
<name>A0ABD3MFU6_9STRA</name>
<dbReference type="SMART" id="SM00448">
    <property type="entry name" value="REC"/>
    <property type="match status" value="1"/>
</dbReference>
<keyword evidence="12" id="KW-1185">Reference proteome</keyword>
<comment type="caution">
    <text evidence="11">The sequence shown here is derived from an EMBL/GenBank/DDBJ whole genome shotgun (WGS) entry which is preliminary data.</text>
</comment>
<proteinExistence type="inferred from homology"/>
<keyword evidence="5" id="KW-0966">Cell projection</keyword>
<evidence type="ECO:0000256" key="5">
    <source>
        <dbReference type="ARBA" id="ARBA00023273"/>
    </source>
</evidence>
<evidence type="ECO:0000256" key="9">
    <source>
        <dbReference type="SAM" id="MobiDB-lite"/>
    </source>
</evidence>
<evidence type="ECO:0000256" key="4">
    <source>
        <dbReference type="ARBA" id="ARBA00023212"/>
    </source>
</evidence>
<comment type="subcellular location">
    <subcellularLocation>
        <location evidence="1">Cytoplasm</location>
        <location evidence="1">Cytoskeleton</location>
        <location evidence="1">Cilium basal body</location>
    </subcellularLocation>
</comment>
<comment type="similarity">
    <text evidence="6">Belongs to the B9D family.</text>
</comment>
<sequence>MVILTSNSADQLAAATTFVCSDSIFLPRRYKQQQQQQHNTCSIQMTGRRHNNYFLQQRAMRMSRRAQSKLWNSAQIDYDNNSDNAAFSDGVFVDLGTIAPFIDDITFVDMDSEPPSTIHSSTHLSGKALNTTIEEWRSNHWIVLIDDESPIRLAIGDYLHSMGYSVITACDGPMTFLEMILWSCSWSLLSMNTLEEREEEVDNIRQSPPPWIESHNDDNYQPWRLPNCIISDIRMPGGIDGVQLLEILRRCSPIDNTDNMAEDGRLEKKEKRRGRPKKVESISDGYYDDKDEFDLLDAIVDGKSNVQLDKIITPVDQAMQYVDAIRERLAYFNDQENSGQLSDLNAMSYPNSLEQIPVILLTAKAMVSDRIQGYKAGANGYLPKPFRPEELLAMVDNLMRRQERERQHFTHTQSLSVGNDDKVGIEELTPEEAKAIARELAEIKSLIKERLGQQDSERTIQERQKLQSLLAEANWLLRTGERRKRVLTKDHIRSVLLFEFGIELPRNNSTSVRFLGSSSRELRSKSASESGEINNSDSDAPLPLLPDSQQSAKSNLSPLSQLPSNSNLQPKINRPLALDPSATTGSTQSSSFFVMITGHVESAKSSTSSLTDQLYCRYSFQYGPDWEIVHGVSIGLSQVGRQGVMNSNDEEWGNAIVWNFPIEISFQSTNPFGWPRLVISIYGFDFMGRDVVRGYASLLLPVSPGRHTRYLKTYRPVSGSWFVQTVNWLLGTNPEYYDSKMVARGGGRAVTRVVSSDRTVKVNLTVTVKDFSTFGYS</sequence>
<dbReference type="Gene3D" id="3.40.50.2300">
    <property type="match status" value="1"/>
</dbReference>
<dbReference type="InterPro" id="IPR001789">
    <property type="entry name" value="Sig_transdc_resp-reg_receiver"/>
</dbReference>
<feature type="region of interest" description="Disordered" evidence="9">
    <location>
        <begin position="513"/>
        <end position="583"/>
    </location>
</feature>
<dbReference type="AlphaFoldDB" id="A0ABD3MFU6"/>
<reference evidence="11 12" key="1">
    <citation type="submission" date="2024-10" db="EMBL/GenBank/DDBJ databases">
        <title>Updated reference genomes for cyclostephanoid diatoms.</title>
        <authorList>
            <person name="Roberts W.R."/>
            <person name="Alverson A.J."/>
        </authorList>
    </citation>
    <scope>NUCLEOTIDE SEQUENCE [LARGE SCALE GENOMIC DNA]</scope>
    <source>
        <strain evidence="11 12">AJA232-27</strain>
    </source>
</reference>
<dbReference type="GO" id="GO:0030030">
    <property type="term" value="P:cell projection organization"/>
    <property type="evidence" value="ECO:0007669"/>
    <property type="project" value="UniProtKB-KW"/>
</dbReference>
<organism evidence="11 12">
    <name type="scientific">Discostella pseudostelligera</name>
    <dbReference type="NCBI Taxonomy" id="259834"/>
    <lineage>
        <taxon>Eukaryota</taxon>
        <taxon>Sar</taxon>
        <taxon>Stramenopiles</taxon>
        <taxon>Ochrophyta</taxon>
        <taxon>Bacillariophyta</taxon>
        <taxon>Coscinodiscophyceae</taxon>
        <taxon>Thalassiosirophycidae</taxon>
        <taxon>Stephanodiscales</taxon>
        <taxon>Stephanodiscaceae</taxon>
        <taxon>Discostella</taxon>
    </lineage>
</organism>
<protein>
    <recommendedName>
        <fullName evidence="7">B9 domain-containing protein 1</fullName>
    </recommendedName>
</protein>
<evidence type="ECO:0000256" key="6">
    <source>
        <dbReference type="ARBA" id="ARBA00038411"/>
    </source>
</evidence>
<dbReference type="InterPro" id="IPR011006">
    <property type="entry name" value="CheY-like_superfamily"/>
</dbReference>
<gene>
    <name evidence="11" type="ORF">ACHAWU_001269</name>
</gene>
<dbReference type="PANTHER" id="PTHR12968:SF1">
    <property type="entry name" value="B9 DOMAIN-CONTAINING PROTEIN 1"/>
    <property type="match status" value="1"/>
</dbReference>
<evidence type="ECO:0000259" key="10">
    <source>
        <dbReference type="PROSITE" id="PS50110"/>
    </source>
</evidence>
<dbReference type="Pfam" id="PF07162">
    <property type="entry name" value="B9-C2"/>
    <property type="match status" value="1"/>
</dbReference>
<keyword evidence="3" id="KW-0970">Cilium biogenesis/degradation</keyword>
<dbReference type="InterPro" id="IPR010796">
    <property type="entry name" value="C2_B9-type_dom"/>
</dbReference>
<keyword evidence="4" id="KW-0206">Cytoskeleton</keyword>
<keyword evidence="2" id="KW-0963">Cytoplasm</keyword>
<dbReference type="EMBL" id="JALLBG020000147">
    <property type="protein sequence ID" value="KAL3761753.1"/>
    <property type="molecule type" value="Genomic_DNA"/>
</dbReference>